<dbReference type="Gene3D" id="1.10.3580.10">
    <property type="entry name" value="ATP12 ATPase"/>
    <property type="match status" value="1"/>
</dbReference>
<comment type="subcellular location">
    <subcellularLocation>
        <location evidence="1">Mitochondrion</location>
    </subcellularLocation>
</comment>
<evidence type="ECO:0000256" key="1">
    <source>
        <dbReference type="ARBA" id="ARBA00004173"/>
    </source>
</evidence>
<evidence type="ECO:0000313" key="6">
    <source>
        <dbReference type="EMBL" id="KAL2913034.1"/>
    </source>
</evidence>
<reference evidence="6 7" key="1">
    <citation type="submission" date="2023-09" db="EMBL/GenBank/DDBJ databases">
        <title>Pangenome analysis of Batrachochytrium dendrobatidis and related Chytrids.</title>
        <authorList>
            <person name="Yacoub M.N."/>
            <person name="Stajich J.E."/>
            <person name="James T.Y."/>
        </authorList>
    </citation>
    <scope>NUCLEOTIDE SEQUENCE [LARGE SCALE GENOMIC DNA]</scope>
    <source>
        <strain evidence="6 7">JEL0888</strain>
    </source>
</reference>
<keyword evidence="3" id="KW-0809">Transit peptide</keyword>
<dbReference type="Proteomes" id="UP001527925">
    <property type="component" value="Unassembled WGS sequence"/>
</dbReference>
<dbReference type="PANTHER" id="PTHR21013">
    <property type="entry name" value="ATP SYNTHASE MITOCHONDRIAL F1 COMPLEX ASSEMBLY FACTOR 2/ATP12 PROTEIN, MITOCHONDRIAL PRECURSOR"/>
    <property type="match status" value="1"/>
</dbReference>
<keyword evidence="4" id="KW-0496">Mitochondrion</keyword>
<dbReference type="InterPro" id="IPR011419">
    <property type="entry name" value="ATP12_ATP_synth-F1-assembly"/>
</dbReference>
<evidence type="ECO:0000256" key="4">
    <source>
        <dbReference type="ARBA" id="ARBA00023128"/>
    </source>
</evidence>
<protein>
    <submittedName>
        <fullName evidence="6">ATP synthase mitochondrial F1 complex assembly factor 2</fullName>
    </submittedName>
</protein>
<evidence type="ECO:0000256" key="2">
    <source>
        <dbReference type="ARBA" id="ARBA00008231"/>
    </source>
</evidence>
<gene>
    <name evidence="6" type="primary">atp12</name>
    <name evidence="6" type="ORF">HK105_207489</name>
</gene>
<evidence type="ECO:0000256" key="5">
    <source>
        <dbReference type="ARBA" id="ARBA00023186"/>
    </source>
</evidence>
<dbReference type="Pfam" id="PF07542">
    <property type="entry name" value="ATP12"/>
    <property type="match status" value="1"/>
</dbReference>
<comment type="similarity">
    <text evidence="2">Belongs to the ATP12 family.</text>
</comment>
<dbReference type="InterPro" id="IPR042272">
    <property type="entry name" value="ATP12_ATP_synth-F1-assembly_N"/>
</dbReference>
<accession>A0ABR4N0K6</accession>
<proteinExistence type="inferred from homology"/>
<dbReference type="InterPro" id="IPR023335">
    <property type="entry name" value="ATP12_ortho_dom_sf"/>
</dbReference>
<keyword evidence="5" id="KW-0143">Chaperone</keyword>
<dbReference type="PANTHER" id="PTHR21013:SF10">
    <property type="entry name" value="ATP SYNTHASE MITOCHONDRIAL F1 COMPLEX ASSEMBLY FACTOR 2"/>
    <property type="match status" value="1"/>
</dbReference>
<evidence type="ECO:0000313" key="7">
    <source>
        <dbReference type="Proteomes" id="UP001527925"/>
    </source>
</evidence>
<evidence type="ECO:0000256" key="3">
    <source>
        <dbReference type="ARBA" id="ARBA00022946"/>
    </source>
</evidence>
<dbReference type="SUPFAM" id="SSF160909">
    <property type="entry name" value="ATP12-like"/>
    <property type="match status" value="1"/>
</dbReference>
<dbReference type="EMBL" id="JADGIZ020000053">
    <property type="protein sequence ID" value="KAL2913034.1"/>
    <property type="molecule type" value="Genomic_DNA"/>
</dbReference>
<keyword evidence="7" id="KW-1185">Reference proteome</keyword>
<organism evidence="6 7">
    <name type="scientific">Polyrhizophydium stewartii</name>
    <dbReference type="NCBI Taxonomy" id="2732419"/>
    <lineage>
        <taxon>Eukaryota</taxon>
        <taxon>Fungi</taxon>
        <taxon>Fungi incertae sedis</taxon>
        <taxon>Chytridiomycota</taxon>
        <taxon>Chytridiomycota incertae sedis</taxon>
        <taxon>Chytridiomycetes</taxon>
        <taxon>Rhizophydiales</taxon>
        <taxon>Rhizophydiales incertae sedis</taxon>
        <taxon>Polyrhizophydium</taxon>
    </lineage>
</organism>
<name>A0ABR4N0K6_9FUNG</name>
<comment type="caution">
    <text evidence="6">The sequence shown here is derived from an EMBL/GenBank/DDBJ whole genome shotgun (WGS) entry which is preliminary data.</text>
</comment>
<dbReference type="Gene3D" id="3.30.2180.10">
    <property type="entry name" value="ATP12-like"/>
    <property type="match status" value="1"/>
</dbReference>
<sequence length="316" mass="34215">MLGPALRSALAPALAPALRSAALPRARAAAAAALASGSRLHAVRRYLSSPSAAAEPDAAAAAVAAAAEAETAAAEQKPPRQFNRFWKSVTLGVTSTGFTVLLDGRALKTPDGHQVLIPLNRPVLAALTAAEWEGQEKILKSFSLPLTSIVVRAIDSFTDAEIRKGVIDGLLKYVHTDSVCYRQPYPDSFVKLQEQYWTPLVDWLKRAYGLDIVTTDGILSIQQSDEVMAKLRSIVEAYDNVKLAAFEKAVLRSKSFIIALALMEREINVDFAATAGRLEVIHQIERWGEVEDSHDTDREDLKRQLGSVACVIASSL</sequence>